<dbReference type="PROSITE" id="PS50191">
    <property type="entry name" value="CRAL_TRIO"/>
    <property type="match status" value="1"/>
</dbReference>
<dbReference type="AlphaFoldDB" id="A0A922SHX6"/>
<evidence type="ECO:0000313" key="2">
    <source>
        <dbReference type="EMBL" id="KAH9637789.1"/>
    </source>
</evidence>
<comment type="caution">
    <text evidence="2">The sequence shown here is derived from an EMBL/GenBank/DDBJ whole genome shotgun (WGS) entry which is preliminary data.</text>
</comment>
<dbReference type="Gene3D" id="3.40.525.10">
    <property type="entry name" value="CRAL-TRIO lipid binding domain"/>
    <property type="match status" value="1"/>
</dbReference>
<dbReference type="InterPro" id="IPR001251">
    <property type="entry name" value="CRAL-TRIO_dom"/>
</dbReference>
<dbReference type="EMBL" id="JACEFF010000437">
    <property type="protein sequence ID" value="KAH9637789.1"/>
    <property type="molecule type" value="Genomic_DNA"/>
</dbReference>
<feature type="non-terminal residue" evidence="2">
    <location>
        <position position="129"/>
    </location>
</feature>
<accession>A0A922SHX6</accession>
<dbReference type="Proteomes" id="UP000814243">
    <property type="component" value="Unassembled WGS sequence"/>
</dbReference>
<gene>
    <name evidence="2" type="ORF">HF086_007818</name>
</gene>
<proteinExistence type="predicted"/>
<name>A0A922SHX6_SPOEX</name>
<organism evidence="2 3">
    <name type="scientific">Spodoptera exigua</name>
    <name type="common">Beet armyworm</name>
    <name type="synonym">Noctua fulgens</name>
    <dbReference type="NCBI Taxonomy" id="7107"/>
    <lineage>
        <taxon>Eukaryota</taxon>
        <taxon>Metazoa</taxon>
        <taxon>Ecdysozoa</taxon>
        <taxon>Arthropoda</taxon>
        <taxon>Hexapoda</taxon>
        <taxon>Insecta</taxon>
        <taxon>Pterygota</taxon>
        <taxon>Neoptera</taxon>
        <taxon>Endopterygota</taxon>
        <taxon>Lepidoptera</taxon>
        <taxon>Glossata</taxon>
        <taxon>Ditrysia</taxon>
        <taxon>Noctuoidea</taxon>
        <taxon>Noctuidae</taxon>
        <taxon>Amphipyrinae</taxon>
        <taxon>Spodoptera</taxon>
    </lineage>
</organism>
<sequence length="129" mass="14870">TEYLRAHEYANGFTIVVDYRGLNILQLATRMSTADVQQFINVLIEGYGARLKNVHIITESKAVELLVSTVKQFISEKIAEWVDELSSEKHIDYLKMIYKACTDESKRPIEKFNEEYMGMPGSFRNLTVD</sequence>
<dbReference type="SUPFAM" id="SSF52087">
    <property type="entry name" value="CRAL/TRIO domain"/>
    <property type="match status" value="1"/>
</dbReference>
<dbReference type="InterPro" id="IPR036865">
    <property type="entry name" value="CRAL-TRIO_dom_sf"/>
</dbReference>
<evidence type="ECO:0000313" key="3">
    <source>
        <dbReference type="Proteomes" id="UP000814243"/>
    </source>
</evidence>
<dbReference type="Pfam" id="PF00650">
    <property type="entry name" value="CRAL_TRIO"/>
    <property type="match status" value="1"/>
</dbReference>
<evidence type="ECO:0000259" key="1">
    <source>
        <dbReference type="PROSITE" id="PS50191"/>
    </source>
</evidence>
<feature type="domain" description="CRAL-TRIO" evidence="1">
    <location>
        <begin position="1"/>
        <end position="118"/>
    </location>
</feature>
<reference evidence="2" key="1">
    <citation type="journal article" date="2021" name="G3 (Bethesda)">
        <title>Genome and transcriptome analysis of the beet armyworm Spodoptera exigua reveals targets for pest control. .</title>
        <authorList>
            <person name="Simon S."/>
            <person name="Breeschoten T."/>
            <person name="Jansen H.J."/>
            <person name="Dirks R.P."/>
            <person name="Schranz M.E."/>
            <person name="Ros V.I.D."/>
        </authorList>
    </citation>
    <scope>NUCLEOTIDE SEQUENCE</scope>
    <source>
        <strain evidence="2">TB_SE_WUR_2020</strain>
    </source>
</reference>
<protein>
    <recommendedName>
        <fullName evidence="1">CRAL-TRIO domain-containing protein</fullName>
    </recommendedName>
</protein>